<name>A0A0J7KMT1_LASNI</name>
<feature type="coiled-coil region" evidence="1">
    <location>
        <begin position="210"/>
        <end position="237"/>
    </location>
</feature>
<dbReference type="PANTHER" id="PTHR15605:SF2">
    <property type="entry name" value="KINESIN-ASSOCIATED PROTEIN 3"/>
    <property type="match status" value="1"/>
</dbReference>
<dbReference type="OrthoDB" id="10265679at2759"/>
<comment type="caution">
    <text evidence="3">The sequence shown here is derived from an EMBL/GenBank/DDBJ whole genome shotgun (WGS) entry which is preliminary data.</text>
</comment>
<dbReference type="InterPro" id="IPR011989">
    <property type="entry name" value="ARM-like"/>
</dbReference>
<dbReference type="Proteomes" id="UP000036403">
    <property type="component" value="Unassembled WGS sequence"/>
</dbReference>
<evidence type="ECO:0000256" key="2">
    <source>
        <dbReference type="SAM" id="MobiDB-lite"/>
    </source>
</evidence>
<dbReference type="PaxDb" id="67767-A0A0J7KMT1"/>
<dbReference type="GO" id="GO:0019894">
    <property type="term" value="F:kinesin binding"/>
    <property type="evidence" value="ECO:0007669"/>
    <property type="project" value="InterPro"/>
</dbReference>
<sequence length="607" mass="68705">MDEAKFLKRKVRSGTLDVHPTEKALVVNYDVEALILGELGDPMLGDRKECQKIIRLKSLNADTNVSLLAKEVMEKCSLIHESKLREVEQLIYYLQNRRTNDTSTGSDNNSHPPRPASSNSMITENSEVERAVISNVDSYIELLYEEIPGKIKGSSLILQLARIPDNLLELTKNVGNNDNCDRKIRIIDDIWNMEGPLDYEVKRRSTDVSITVSESDIKKLKEELEKSRKKFKSLTKKQEQLLRVAFYLLLNIAENAMEVERKMRKKNVIGMLIKTLDRTNTDLLILVVTFLKKLSIFRENKDLMAEENIIDKLPRLLQNNNTDLVSSTLKLLFNLSFDIKLRARMIRVGMLPKWIKLLSQADIKSKSIILGLLYHASMDDKITNMILNSDDEHIRSEIIALGINLAINSKNAQLMVENNRLQGLIKIAFRNQDAHVMKMIRNISQHDSTKENFVEFVGDFAMALTQSDSQDFVLEVIGILGNLELPDLDYSQVIQRCNLIPWIRNNLVPGKAQDDLVLEVVIFLGTAAYDEDCARLLCKADILLSLIELLKEAPGYLIDLMHDKNPAIRKVCDTCLDVIAVNVRQELGGTHKSGKVPVAQSAMAGNG</sequence>
<evidence type="ECO:0000256" key="1">
    <source>
        <dbReference type="SAM" id="Coils"/>
    </source>
</evidence>
<dbReference type="InterPro" id="IPR000225">
    <property type="entry name" value="Armadillo"/>
</dbReference>
<dbReference type="EMBL" id="LBMM01005394">
    <property type="protein sequence ID" value="KMQ91556.1"/>
    <property type="molecule type" value="Genomic_DNA"/>
</dbReference>
<dbReference type="Gene3D" id="1.25.10.10">
    <property type="entry name" value="Leucine-rich Repeat Variant"/>
    <property type="match status" value="1"/>
</dbReference>
<evidence type="ECO:0000313" key="4">
    <source>
        <dbReference type="Proteomes" id="UP000036403"/>
    </source>
</evidence>
<proteinExistence type="predicted"/>
<evidence type="ECO:0000313" key="3">
    <source>
        <dbReference type="EMBL" id="KMQ91556.1"/>
    </source>
</evidence>
<dbReference type="InterPro" id="IPR008658">
    <property type="entry name" value="KAP3"/>
</dbReference>
<protein>
    <submittedName>
        <fullName evidence="3">Kinesin-associated protein 3</fullName>
    </submittedName>
</protein>
<dbReference type="Pfam" id="PF05804">
    <property type="entry name" value="KAP"/>
    <property type="match status" value="3"/>
</dbReference>
<accession>A0A0J7KMT1</accession>
<dbReference type="SMART" id="SM00185">
    <property type="entry name" value="ARM"/>
    <property type="match status" value="2"/>
</dbReference>
<organism evidence="3 4">
    <name type="scientific">Lasius niger</name>
    <name type="common">Black garden ant</name>
    <dbReference type="NCBI Taxonomy" id="67767"/>
    <lineage>
        <taxon>Eukaryota</taxon>
        <taxon>Metazoa</taxon>
        <taxon>Ecdysozoa</taxon>
        <taxon>Arthropoda</taxon>
        <taxon>Hexapoda</taxon>
        <taxon>Insecta</taxon>
        <taxon>Pterygota</taxon>
        <taxon>Neoptera</taxon>
        <taxon>Endopterygota</taxon>
        <taxon>Hymenoptera</taxon>
        <taxon>Apocrita</taxon>
        <taxon>Aculeata</taxon>
        <taxon>Formicoidea</taxon>
        <taxon>Formicidae</taxon>
        <taxon>Formicinae</taxon>
        <taxon>Lasius</taxon>
        <taxon>Lasius</taxon>
    </lineage>
</organism>
<dbReference type="GO" id="GO:0016939">
    <property type="term" value="C:kinesin II complex"/>
    <property type="evidence" value="ECO:0007669"/>
    <property type="project" value="TreeGrafter"/>
</dbReference>
<dbReference type="InterPro" id="IPR016024">
    <property type="entry name" value="ARM-type_fold"/>
</dbReference>
<dbReference type="STRING" id="67767.A0A0J7KMT1"/>
<dbReference type="GO" id="GO:0007018">
    <property type="term" value="P:microtubule-based movement"/>
    <property type="evidence" value="ECO:0007669"/>
    <property type="project" value="TreeGrafter"/>
</dbReference>
<dbReference type="AlphaFoldDB" id="A0A0J7KMT1"/>
<dbReference type="PANTHER" id="PTHR15605">
    <property type="entry name" value="KINESIN-ASSOCIATED PROTEINS"/>
    <property type="match status" value="1"/>
</dbReference>
<reference evidence="3 4" key="1">
    <citation type="submission" date="2015-04" db="EMBL/GenBank/DDBJ databases">
        <title>Lasius niger genome sequencing.</title>
        <authorList>
            <person name="Konorov E.A."/>
            <person name="Nikitin M.A."/>
            <person name="Kirill M.V."/>
            <person name="Chang P."/>
        </authorList>
    </citation>
    <scope>NUCLEOTIDE SEQUENCE [LARGE SCALE GENOMIC DNA]</scope>
    <source>
        <tissue evidence="3">Whole</tissue>
    </source>
</reference>
<dbReference type="SMART" id="SM01297">
    <property type="entry name" value="KAP"/>
    <property type="match status" value="1"/>
</dbReference>
<dbReference type="GO" id="GO:0035869">
    <property type="term" value="C:ciliary transition zone"/>
    <property type="evidence" value="ECO:0007669"/>
    <property type="project" value="TreeGrafter"/>
</dbReference>
<dbReference type="GO" id="GO:0005930">
    <property type="term" value="C:axoneme"/>
    <property type="evidence" value="ECO:0007669"/>
    <property type="project" value="TreeGrafter"/>
</dbReference>
<gene>
    <name evidence="3" type="ORF">RF55_8564</name>
</gene>
<dbReference type="SUPFAM" id="SSF48371">
    <property type="entry name" value="ARM repeat"/>
    <property type="match status" value="1"/>
</dbReference>
<feature type="region of interest" description="Disordered" evidence="2">
    <location>
        <begin position="98"/>
        <end position="121"/>
    </location>
</feature>
<keyword evidence="4" id="KW-1185">Reference proteome</keyword>
<feature type="compositionally biased region" description="Polar residues" evidence="2">
    <location>
        <begin position="101"/>
        <end position="121"/>
    </location>
</feature>
<dbReference type="GO" id="GO:0044782">
    <property type="term" value="P:cilium organization"/>
    <property type="evidence" value="ECO:0007669"/>
    <property type="project" value="TreeGrafter"/>
</dbReference>
<keyword evidence="1" id="KW-0175">Coiled coil</keyword>